<dbReference type="EMBL" id="JBHTMK010000018">
    <property type="protein sequence ID" value="MFD1366306.1"/>
    <property type="molecule type" value="Genomic_DNA"/>
</dbReference>
<protein>
    <submittedName>
        <fullName evidence="2">Uncharacterized protein</fullName>
    </submittedName>
</protein>
<keyword evidence="1" id="KW-0812">Transmembrane</keyword>
<feature type="transmembrane region" description="Helical" evidence="1">
    <location>
        <begin position="6"/>
        <end position="24"/>
    </location>
</feature>
<dbReference type="RefSeq" id="WP_317793069.1">
    <property type="nucleotide sequence ID" value="NZ_AP028461.1"/>
</dbReference>
<keyword evidence="3" id="KW-1185">Reference proteome</keyword>
<accession>A0ABW4A7N9</accession>
<name>A0ABW4A7N9_9ACTN</name>
<gene>
    <name evidence="2" type="ORF">ACFQ5G_13215</name>
</gene>
<dbReference type="Proteomes" id="UP001597183">
    <property type="component" value="Unassembled WGS sequence"/>
</dbReference>
<sequence>MDLSVVLPIIGPVVGVAGLTIAILNRRGVTRQQEVSRYREVRKVVRSRQGRLGAVAWETADPAWKAAPVPVLTRPGWILETPLPLDRVGLRLLPGSEVPDRSGPSAERAARLLPRRESNRGRLRYSEALVDIDGLDHLHNGNVYRPVAVEADGRGLSIDFIGGRYFDHLDTSEILAFETAAGRGRRFPLRRSYRRSLGDPFDLHARATSLGVLTLTVIKTDDGARFLMHSRDDNQVVVGSKAMHVVPAGEFTPASVYLEADAEDFDIWRTIMREYAEELLDREEAYGKEGSGLHYADEPPFRELEEARRSGALHVYALGLGLDPLTWKPELFTVCVFEPGAAERIFQAAVKRTWEGTVLRGTDGRGLRFDAATVRRYSGDPNTRRGASACLDLAWRHRDVLGIS</sequence>
<evidence type="ECO:0000313" key="2">
    <source>
        <dbReference type="EMBL" id="MFD1366306.1"/>
    </source>
</evidence>
<organism evidence="2 3">
    <name type="scientific">Actinoplanes sichuanensis</name>
    <dbReference type="NCBI Taxonomy" id="512349"/>
    <lineage>
        <taxon>Bacteria</taxon>
        <taxon>Bacillati</taxon>
        <taxon>Actinomycetota</taxon>
        <taxon>Actinomycetes</taxon>
        <taxon>Micromonosporales</taxon>
        <taxon>Micromonosporaceae</taxon>
        <taxon>Actinoplanes</taxon>
    </lineage>
</organism>
<evidence type="ECO:0000313" key="3">
    <source>
        <dbReference type="Proteomes" id="UP001597183"/>
    </source>
</evidence>
<proteinExistence type="predicted"/>
<comment type="caution">
    <text evidence="2">The sequence shown here is derived from an EMBL/GenBank/DDBJ whole genome shotgun (WGS) entry which is preliminary data.</text>
</comment>
<reference evidence="3" key="1">
    <citation type="journal article" date="2019" name="Int. J. Syst. Evol. Microbiol.">
        <title>The Global Catalogue of Microorganisms (GCM) 10K type strain sequencing project: providing services to taxonomists for standard genome sequencing and annotation.</title>
        <authorList>
            <consortium name="The Broad Institute Genomics Platform"/>
            <consortium name="The Broad Institute Genome Sequencing Center for Infectious Disease"/>
            <person name="Wu L."/>
            <person name="Ma J."/>
        </authorList>
    </citation>
    <scope>NUCLEOTIDE SEQUENCE [LARGE SCALE GENOMIC DNA]</scope>
    <source>
        <strain evidence="3">CCM 7526</strain>
    </source>
</reference>
<keyword evidence="1" id="KW-1133">Transmembrane helix</keyword>
<keyword evidence="1" id="KW-0472">Membrane</keyword>
<evidence type="ECO:0000256" key="1">
    <source>
        <dbReference type="SAM" id="Phobius"/>
    </source>
</evidence>